<name>A0AAD5S2C9_9FUNG</name>
<proteinExistence type="predicted"/>
<feature type="compositionally biased region" description="Low complexity" evidence="1">
    <location>
        <begin position="55"/>
        <end position="76"/>
    </location>
</feature>
<accession>A0AAD5S2C9</accession>
<sequence>MCPGSADQVSQVRRNSGFDGVRNVTVFGRGDVHPTPTPDGVASGSTVLDETPSPTASHESSGSAPSSTTSSPTNTSERPEVLSTPFIPDPSLQLASHLGLTIPGGMWPALLQINPDLSIKTLEIGRSPGYYSDGTLLNHLLSHREAITDTVITSLKSSLKLIDKLQSLATSDKIIYYDYPRTDRLPQDVLQQLLAHHIPTSSLLHLGTVSRSFRYVVIAEVLRRVKNTYRELEDRVPRIRRKARGKHGMDGEGEWEVAKFEDGSYPVGTDIRLFGVKDVERKRKELEGVRKAGERVLKVFGGFLRR</sequence>
<comment type="caution">
    <text evidence="2">The sequence shown here is derived from an EMBL/GenBank/DDBJ whole genome shotgun (WGS) entry which is preliminary data.</text>
</comment>
<reference evidence="2" key="1">
    <citation type="submission" date="2020-05" db="EMBL/GenBank/DDBJ databases">
        <title>Phylogenomic resolution of chytrid fungi.</title>
        <authorList>
            <person name="Stajich J.E."/>
            <person name="Amses K."/>
            <person name="Simmons R."/>
            <person name="Seto K."/>
            <person name="Myers J."/>
            <person name="Bonds A."/>
            <person name="Quandt C.A."/>
            <person name="Barry K."/>
            <person name="Liu P."/>
            <person name="Grigoriev I."/>
            <person name="Longcore J.E."/>
            <person name="James T.Y."/>
        </authorList>
    </citation>
    <scope>NUCLEOTIDE SEQUENCE</scope>
    <source>
        <strain evidence="2">JEL0318</strain>
    </source>
</reference>
<evidence type="ECO:0000313" key="3">
    <source>
        <dbReference type="Proteomes" id="UP001212841"/>
    </source>
</evidence>
<dbReference type="Proteomes" id="UP001212841">
    <property type="component" value="Unassembled WGS sequence"/>
</dbReference>
<keyword evidence="3" id="KW-1185">Reference proteome</keyword>
<evidence type="ECO:0000313" key="2">
    <source>
        <dbReference type="EMBL" id="KAJ3037156.1"/>
    </source>
</evidence>
<gene>
    <name evidence="2" type="ORF">HK097_003598</name>
</gene>
<feature type="region of interest" description="Disordered" evidence="1">
    <location>
        <begin position="1"/>
        <end position="88"/>
    </location>
</feature>
<feature type="compositionally biased region" description="Polar residues" evidence="1">
    <location>
        <begin position="43"/>
        <end position="54"/>
    </location>
</feature>
<dbReference type="AlphaFoldDB" id="A0AAD5S2C9"/>
<organism evidence="2 3">
    <name type="scientific">Rhizophlyctis rosea</name>
    <dbReference type="NCBI Taxonomy" id="64517"/>
    <lineage>
        <taxon>Eukaryota</taxon>
        <taxon>Fungi</taxon>
        <taxon>Fungi incertae sedis</taxon>
        <taxon>Chytridiomycota</taxon>
        <taxon>Chytridiomycota incertae sedis</taxon>
        <taxon>Chytridiomycetes</taxon>
        <taxon>Rhizophlyctidales</taxon>
        <taxon>Rhizophlyctidaceae</taxon>
        <taxon>Rhizophlyctis</taxon>
    </lineage>
</organism>
<dbReference type="EMBL" id="JADGJD010001861">
    <property type="protein sequence ID" value="KAJ3037156.1"/>
    <property type="molecule type" value="Genomic_DNA"/>
</dbReference>
<evidence type="ECO:0000256" key="1">
    <source>
        <dbReference type="SAM" id="MobiDB-lite"/>
    </source>
</evidence>
<evidence type="ECO:0008006" key="4">
    <source>
        <dbReference type="Google" id="ProtNLM"/>
    </source>
</evidence>
<protein>
    <recommendedName>
        <fullName evidence="4">F-box domain-containing protein</fullName>
    </recommendedName>
</protein>